<protein>
    <recommendedName>
        <fullName evidence="3">Acyl carrier protein</fullName>
    </recommendedName>
</protein>
<accession>A0ABW5N6S9</accession>
<gene>
    <name evidence="1" type="ORF">ACFSTE_10845</name>
</gene>
<keyword evidence="2" id="KW-1185">Reference proteome</keyword>
<evidence type="ECO:0000313" key="1">
    <source>
        <dbReference type="EMBL" id="MFD2591322.1"/>
    </source>
</evidence>
<evidence type="ECO:0008006" key="3">
    <source>
        <dbReference type="Google" id="ProtNLM"/>
    </source>
</evidence>
<dbReference type="EMBL" id="JBHULX010000019">
    <property type="protein sequence ID" value="MFD2591322.1"/>
    <property type="molecule type" value="Genomic_DNA"/>
</dbReference>
<dbReference type="Proteomes" id="UP001597459">
    <property type="component" value="Unassembled WGS sequence"/>
</dbReference>
<name>A0ABW5N6S9_9FLAO</name>
<comment type="caution">
    <text evidence="1">The sequence shown here is derived from an EMBL/GenBank/DDBJ whole genome shotgun (WGS) entry which is preliminary data.</text>
</comment>
<proteinExistence type="predicted"/>
<organism evidence="1 2">
    <name type="scientific">Aquimarina hainanensis</name>
    <dbReference type="NCBI Taxonomy" id="1578017"/>
    <lineage>
        <taxon>Bacteria</taxon>
        <taxon>Pseudomonadati</taxon>
        <taxon>Bacteroidota</taxon>
        <taxon>Flavobacteriia</taxon>
        <taxon>Flavobacteriales</taxon>
        <taxon>Flavobacteriaceae</taxon>
        <taxon>Aquimarina</taxon>
    </lineage>
</organism>
<sequence length="89" mass="10786">MDILEKERIVQKNVLEIFRDNFKVEKTDEEILNMRPEKEFDANFVTYYESILDVFLIEEEHLNSITGKVKDTIKKVARLWNLTPHYQPW</sequence>
<reference evidence="2" key="1">
    <citation type="journal article" date="2019" name="Int. J. Syst. Evol. Microbiol.">
        <title>The Global Catalogue of Microorganisms (GCM) 10K type strain sequencing project: providing services to taxonomists for standard genome sequencing and annotation.</title>
        <authorList>
            <consortium name="The Broad Institute Genomics Platform"/>
            <consortium name="The Broad Institute Genome Sequencing Center for Infectious Disease"/>
            <person name="Wu L."/>
            <person name="Ma J."/>
        </authorList>
    </citation>
    <scope>NUCLEOTIDE SEQUENCE [LARGE SCALE GENOMIC DNA]</scope>
    <source>
        <strain evidence="2">KCTC 42423</strain>
    </source>
</reference>
<dbReference type="RefSeq" id="WP_217704325.1">
    <property type="nucleotide sequence ID" value="NZ_JBHSJV010000001.1"/>
</dbReference>
<evidence type="ECO:0000313" key="2">
    <source>
        <dbReference type="Proteomes" id="UP001597459"/>
    </source>
</evidence>